<proteinExistence type="predicted"/>
<reference evidence="1 2" key="1">
    <citation type="submission" date="2020-04" db="EMBL/GenBank/DDBJ databases">
        <title>Metagenomic profiling of ammonia- and methane-oxidizing microorganisms in a Dutch drinking water treatment plant.</title>
        <authorList>
            <person name="Poghosyan L."/>
            <person name="Leucker S."/>
        </authorList>
    </citation>
    <scope>NUCLEOTIDE SEQUENCE [LARGE SCALE GENOMIC DNA]</scope>
    <source>
        <strain evidence="1">S-RSF-IL-03</strain>
    </source>
</reference>
<organism evidence="1 2">
    <name type="scientific">Eiseniibacteriota bacterium</name>
    <dbReference type="NCBI Taxonomy" id="2212470"/>
    <lineage>
        <taxon>Bacteria</taxon>
        <taxon>Candidatus Eiseniibacteriota</taxon>
    </lineage>
</organism>
<accession>A0A849SJN9</accession>
<dbReference type="Proteomes" id="UP000580839">
    <property type="component" value="Unassembled WGS sequence"/>
</dbReference>
<gene>
    <name evidence="1" type="ORF">HOP12_06905</name>
</gene>
<evidence type="ECO:0000313" key="1">
    <source>
        <dbReference type="EMBL" id="NOT33883.1"/>
    </source>
</evidence>
<dbReference type="AlphaFoldDB" id="A0A849SJN9"/>
<dbReference type="EMBL" id="JABFRW010000076">
    <property type="protein sequence ID" value="NOT33883.1"/>
    <property type="molecule type" value="Genomic_DNA"/>
</dbReference>
<name>A0A849SJN9_UNCEI</name>
<comment type="caution">
    <text evidence="1">The sequence shown here is derived from an EMBL/GenBank/DDBJ whole genome shotgun (WGS) entry which is preliminary data.</text>
</comment>
<evidence type="ECO:0000313" key="2">
    <source>
        <dbReference type="Proteomes" id="UP000580839"/>
    </source>
</evidence>
<protein>
    <submittedName>
        <fullName evidence="1">Uncharacterized protein</fullName>
    </submittedName>
</protein>
<sequence length="100" mass="11221">MRTHRIAVTVDKSGIRVEPDSLTMTPLDDVHWASMNEQKFTIVFDSEGPFGVKQLAHADAALKQRPRYKGLFKYTVISVEDPTVQLDPVIIVDEPPSSQL</sequence>